<dbReference type="Gene3D" id="3.40.50.300">
    <property type="entry name" value="P-loop containing nucleotide triphosphate hydrolases"/>
    <property type="match status" value="1"/>
</dbReference>
<dbReference type="Proteomes" id="UP000825701">
    <property type="component" value="Chromosome"/>
</dbReference>
<dbReference type="RefSeq" id="WP_261405370.1">
    <property type="nucleotide sequence ID" value="NZ_CP081869.1"/>
</dbReference>
<proteinExistence type="predicted"/>
<dbReference type="InterPro" id="IPR027417">
    <property type="entry name" value="P-loop_NTPase"/>
</dbReference>
<dbReference type="KEGG" id="cmet:K6K41_12265"/>
<accession>A0A9E6RDN9</accession>
<gene>
    <name evidence="2" type="ORF">K6K41_12265</name>
</gene>
<sequence>MKFRFDPTDIGTIYILHPNGTYLPLHCEDEYAKGISLWQHKIIQDENRKRDRDPKSYKDLMRTRLELMEAVHEAIQTGLAKSYEARFSRLGSQRGSPGSIPVIAIETSSSSVENVITVPTMAAPAFETADTLIIEPGKSATKKQRKKSAADGDPKPLESPVTKSSLAIIAPPAANSSPENDDLDSCFRTVSVPLLGVLVVSEVIDTIERKDYDEFAERFAARINAVKAIRIQNDRTIKGIKEIRLFMQTATGTGDNAGASLTAPTRGGKTTIIQEFRSAFMPDPEVATEKMPIVYVETPSGTGTSSLGMAILNALGDMNPSRGDGAYKQTLITKAIRRRETKLLIIDEIQRLVAKDRGRVAHNVSDWIQNLLNQISGTCGILLVGTTRARRIFRRNGHLVGRSDHHFEIKPYAAADDDAADWQLYRTYLATFDEKLQQVAGFHRSDLHKLDLAKRIHAASRGYPGATARLLQLTAIQAMLNGDQPTLSREIFAEAFDSMWAFSDAKAVNPFRTATPPRIEQVWTEEWEESFD</sequence>
<dbReference type="Pfam" id="PF05621">
    <property type="entry name" value="TniB"/>
    <property type="match status" value="1"/>
</dbReference>
<dbReference type="InterPro" id="IPR008868">
    <property type="entry name" value="TniB"/>
</dbReference>
<reference evidence="2" key="1">
    <citation type="submission" date="2021-08" db="EMBL/GenBank/DDBJ databases">
        <authorList>
            <person name="Zhang H."/>
            <person name="Xu M."/>
            <person name="Yu Z."/>
            <person name="Yang L."/>
            <person name="Cai Y."/>
        </authorList>
    </citation>
    <scope>NUCLEOTIDE SEQUENCE</scope>
    <source>
        <strain evidence="2">CHL1</strain>
    </source>
</reference>
<name>A0A9E6RDN9_9HYPH</name>
<feature type="region of interest" description="Disordered" evidence="1">
    <location>
        <begin position="136"/>
        <end position="164"/>
    </location>
</feature>
<dbReference type="SUPFAM" id="SSF52540">
    <property type="entry name" value="P-loop containing nucleoside triphosphate hydrolases"/>
    <property type="match status" value="1"/>
</dbReference>
<dbReference type="AlphaFoldDB" id="A0A9E6RDN9"/>
<evidence type="ECO:0000313" key="3">
    <source>
        <dbReference type="Proteomes" id="UP000825701"/>
    </source>
</evidence>
<organism evidence="2 3">
    <name type="scientific">Chenggangzhangella methanolivorans</name>
    <dbReference type="NCBI Taxonomy" id="1437009"/>
    <lineage>
        <taxon>Bacteria</taxon>
        <taxon>Pseudomonadati</taxon>
        <taxon>Pseudomonadota</taxon>
        <taxon>Alphaproteobacteria</taxon>
        <taxon>Hyphomicrobiales</taxon>
        <taxon>Methylopilaceae</taxon>
        <taxon>Chenggangzhangella</taxon>
    </lineage>
</organism>
<keyword evidence="3" id="KW-1185">Reference proteome</keyword>
<evidence type="ECO:0000256" key="1">
    <source>
        <dbReference type="SAM" id="MobiDB-lite"/>
    </source>
</evidence>
<dbReference type="EMBL" id="CP081869">
    <property type="protein sequence ID" value="QZO01995.1"/>
    <property type="molecule type" value="Genomic_DNA"/>
</dbReference>
<protein>
    <submittedName>
        <fullName evidence="2">TniB family NTP-binding protein</fullName>
    </submittedName>
</protein>
<evidence type="ECO:0000313" key="2">
    <source>
        <dbReference type="EMBL" id="QZO01995.1"/>
    </source>
</evidence>